<gene>
    <name evidence="1" type="ORF">AVDCRST_MAG11-3445</name>
</gene>
<dbReference type="AlphaFoldDB" id="A0A6J4M9L3"/>
<organism evidence="1">
    <name type="scientific">uncultured Gemmatimonadaceae bacterium</name>
    <dbReference type="NCBI Taxonomy" id="246130"/>
    <lineage>
        <taxon>Bacteria</taxon>
        <taxon>Pseudomonadati</taxon>
        <taxon>Gemmatimonadota</taxon>
        <taxon>Gemmatimonadia</taxon>
        <taxon>Gemmatimonadales</taxon>
        <taxon>Gemmatimonadaceae</taxon>
        <taxon>environmental samples</taxon>
    </lineage>
</organism>
<reference evidence="1" key="1">
    <citation type="submission" date="2020-02" db="EMBL/GenBank/DDBJ databases">
        <authorList>
            <person name="Meier V. D."/>
        </authorList>
    </citation>
    <scope>NUCLEOTIDE SEQUENCE</scope>
    <source>
        <strain evidence="1">AVDCRST_MAG11</strain>
    </source>
</reference>
<name>A0A6J4M9L3_9BACT</name>
<protein>
    <submittedName>
        <fullName evidence="1">Uncharacterized protein</fullName>
    </submittedName>
</protein>
<evidence type="ECO:0000313" key="1">
    <source>
        <dbReference type="EMBL" id="CAA9349659.1"/>
    </source>
</evidence>
<proteinExistence type="predicted"/>
<accession>A0A6J4M9L3</accession>
<dbReference type="EMBL" id="CADCTU010000747">
    <property type="protein sequence ID" value="CAA9349659.1"/>
    <property type="molecule type" value="Genomic_DNA"/>
</dbReference>
<sequence length="109" mass="11787">MDAFVTMMIALMPLFAVAPLAIGAVIAVALVVSPRARDAFAEWTRRRLRLDAPPSPTPDARAVEALHAEVRRLEERVGFLERVMTLQPRAATPPALAAARRPSTPVPPA</sequence>